<dbReference type="GO" id="GO:0051301">
    <property type="term" value="P:cell division"/>
    <property type="evidence" value="ECO:0007669"/>
    <property type="project" value="UniProtKB-KW"/>
</dbReference>
<evidence type="ECO:0000256" key="5">
    <source>
        <dbReference type="ARBA" id="ARBA00023306"/>
    </source>
</evidence>
<evidence type="ECO:0000313" key="9">
    <source>
        <dbReference type="EMBL" id="CCG81466.1"/>
    </source>
</evidence>
<keyword evidence="2" id="KW-0132">Cell division</keyword>
<evidence type="ECO:0000259" key="8">
    <source>
        <dbReference type="Pfam" id="PF12896"/>
    </source>
</evidence>
<proteinExistence type="predicted"/>
<dbReference type="InterPro" id="IPR024977">
    <property type="entry name" value="Apc4-like_WD40_dom"/>
</dbReference>
<evidence type="ECO:0000256" key="4">
    <source>
        <dbReference type="ARBA" id="ARBA00022786"/>
    </source>
</evidence>
<feature type="region of interest" description="Disordered" evidence="6">
    <location>
        <begin position="612"/>
        <end position="636"/>
    </location>
</feature>
<dbReference type="GO" id="GO:0070979">
    <property type="term" value="P:protein K11-linked ubiquitination"/>
    <property type="evidence" value="ECO:0007669"/>
    <property type="project" value="TreeGrafter"/>
</dbReference>
<accession>R4X7P8</accession>
<dbReference type="PANTHER" id="PTHR13260">
    <property type="entry name" value="ANAPHASE PROMOTING COMPLEX SUBUNIT 4 APC4"/>
    <property type="match status" value="1"/>
</dbReference>
<gene>
    <name evidence="9" type="ORF">TAPDE_001297</name>
</gene>
<dbReference type="GO" id="GO:0034399">
    <property type="term" value="C:nuclear periphery"/>
    <property type="evidence" value="ECO:0007669"/>
    <property type="project" value="TreeGrafter"/>
</dbReference>
<dbReference type="Pfam" id="PF12896">
    <property type="entry name" value="ANAPC4"/>
    <property type="match status" value="1"/>
</dbReference>
<keyword evidence="3" id="KW-0498">Mitosis</keyword>
<evidence type="ECO:0000256" key="2">
    <source>
        <dbReference type="ARBA" id="ARBA00022618"/>
    </source>
</evidence>
<feature type="domain" description="Anaphase-promoting complex subunit 4 long" evidence="8">
    <location>
        <begin position="143"/>
        <end position="339"/>
    </location>
</feature>
<evidence type="ECO:0000256" key="1">
    <source>
        <dbReference type="ARBA" id="ARBA00016067"/>
    </source>
</evidence>
<dbReference type="InterPro" id="IPR024790">
    <property type="entry name" value="APC4_long_dom"/>
</dbReference>
<evidence type="ECO:0000256" key="6">
    <source>
        <dbReference type="SAM" id="MobiDB-lite"/>
    </source>
</evidence>
<dbReference type="PANTHER" id="PTHR13260:SF0">
    <property type="entry name" value="ANAPHASE-PROMOTING COMPLEX SUBUNIT 4"/>
    <property type="match status" value="1"/>
</dbReference>
<evidence type="ECO:0000256" key="3">
    <source>
        <dbReference type="ARBA" id="ARBA00022776"/>
    </source>
</evidence>
<dbReference type="InterPro" id="IPR024789">
    <property type="entry name" value="APC4"/>
</dbReference>
<keyword evidence="5" id="KW-0131">Cell cycle</keyword>
<dbReference type="EMBL" id="CAHR02000041">
    <property type="protein sequence ID" value="CCG81466.1"/>
    <property type="molecule type" value="Genomic_DNA"/>
</dbReference>
<sequence>MVSDADELVLYRLNGQRVWIVVPSFGQDTQRTPQSLAWRPDGKVIAVGFNNGDLIYLDVNDGKVINHFYTGAKHPSDEKQTDIIRILVVGSPHSTFGLWIGSFYLDLLPRGSAGRTPVLVDHAASVGLDQHALVIQEDLKYVLQLHDLGLFTSEDTTTTSMINTFNDFQSVSAYLSEALDYLQEEYDLVAEVKRPAFADLEKKLGREKSSSALFAFLMTGVPQPKLKTWLDEFVSERNVKRWEKASQASLNNISRVLDESCMQACNRLVIMIMILRDMSVKETSKATTYLMTRDIDVVLKSAELLIAQLHDMRSVVTAEQELFSAFCEWLNHAVARMPEDDENPDTPMPVETRKVVQYLQAHLWASDFDGFFHIAQDIDLQPFLRLDLSYDTYESFPRLVGQDTPTLAHTFEYLQRSSKQIFAKPAQLMASKWRLMDAFTLSTSPRATARSRFVVIEGVTVLYLAWVEHHESNEPDSLFMLRRDLRVQTQSLGVCKVLLEVADISMYSVQDIQFVDDQELLVLLQDTTTQLRTSHLMTLQYQALQYKLQVIEGDTIACSATTNHVVPSVPTKHKILAPGTHPVALAVNGRKGRRTGLFVQSDRQRYTIFDLDDQEDEIEEEIDEDEAEDEVIMDED</sequence>
<dbReference type="SUPFAM" id="SSF117289">
    <property type="entry name" value="Nucleoporin domain"/>
    <property type="match status" value="1"/>
</dbReference>
<name>R4X7P8_TAPDE</name>
<keyword evidence="10" id="KW-1185">Reference proteome</keyword>
<dbReference type="AlphaFoldDB" id="R4X7P8"/>
<comment type="caution">
    <text evidence="9">The sequence shown here is derived from an EMBL/GenBank/DDBJ whole genome shotgun (WGS) entry which is preliminary data.</text>
</comment>
<keyword evidence="4" id="KW-0833">Ubl conjugation pathway</keyword>
<dbReference type="Proteomes" id="UP000013776">
    <property type="component" value="Unassembled WGS sequence"/>
</dbReference>
<evidence type="ECO:0000259" key="7">
    <source>
        <dbReference type="Pfam" id="PF12894"/>
    </source>
</evidence>
<dbReference type="GO" id="GO:0031145">
    <property type="term" value="P:anaphase-promoting complex-dependent catabolic process"/>
    <property type="evidence" value="ECO:0007669"/>
    <property type="project" value="InterPro"/>
</dbReference>
<dbReference type="STRING" id="1097556.R4X7P8"/>
<organism evidence="9 10">
    <name type="scientific">Taphrina deformans (strain PYCC 5710 / ATCC 11124 / CBS 356.35 / IMI 108563 / JCM 9778 / NBRC 8474)</name>
    <name type="common">Peach leaf curl fungus</name>
    <name type="synonym">Lalaria deformans</name>
    <dbReference type="NCBI Taxonomy" id="1097556"/>
    <lineage>
        <taxon>Eukaryota</taxon>
        <taxon>Fungi</taxon>
        <taxon>Dikarya</taxon>
        <taxon>Ascomycota</taxon>
        <taxon>Taphrinomycotina</taxon>
        <taxon>Taphrinomycetes</taxon>
        <taxon>Taphrinales</taxon>
        <taxon>Taphrinaceae</taxon>
        <taxon>Taphrina</taxon>
    </lineage>
</organism>
<dbReference type="Pfam" id="PF12894">
    <property type="entry name" value="ANAPC4_WD40"/>
    <property type="match status" value="1"/>
</dbReference>
<protein>
    <recommendedName>
        <fullName evidence="1">Anaphase-promoting complex subunit 4</fullName>
    </recommendedName>
</protein>
<reference evidence="9 10" key="1">
    <citation type="journal article" date="2013" name="MBio">
        <title>Genome sequencing of the plant pathogen Taphrina deformans, the causal agent of peach leaf curl.</title>
        <authorList>
            <person name="Cisse O.H."/>
            <person name="Almeida J.M.G.C.F."/>
            <person name="Fonseca A."/>
            <person name="Kumar A.A."/>
            <person name="Salojaervi J."/>
            <person name="Overmyer K."/>
            <person name="Hauser P.M."/>
            <person name="Pagni M."/>
        </authorList>
    </citation>
    <scope>NUCLEOTIDE SEQUENCE [LARGE SCALE GENOMIC DNA]</scope>
    <source>
        <strain evidence="10">PYCC 5710 / ATCC 11124 / CBS 356.35 / IMI 108563 / JCM 9778 / NBRC 8474</strain>
    </source>
</reference>
<dbReference type="eggNOG" id="KOG4640">
    <property type="taxonomic scope" value="Eukaryota"/>
</dbReference>
<dbReference type="OrthoDB" id="2110451at2759"/>
<dbReference type="VEuPathDB" id="FungiDB:TAPDE_001297"/>
<evidence type="ECO:0000313" key="10">
    <source>
        <dbReference type="Proteomes" id="UP000013776"/>
    </source>
</evidence>
<feature type="domain" description="Anaphase-promoting complex subunit 4-like WD40" evidence="7">
    <location>
        <begin position="1"/>
        <end position="73"/>
    </location>
</feature>
<dbReference type="GO" id="GO:0005680">
    <property type="term" value="C:anaphase-promoting complex"/>
    <property type="evidence" value="ECO:0007669"/>
    <property type="project" value="InterPro"/>
</dbReference>